<dbReference type="InterPro" id="IPR000524">
    <property type="entry name" value="Tscrpt_reg_HTH_GntR"/>
</dbReference>
<dbReference type="GO" id="GO:0003700">
    <property type="term" value="F:DNA-binding transcription factor activity"/>
    <property type="evidence" value="ECO:0007669"/>
    <property type="project" value="InterPro"/>
</dbReference>
<dbReference type="OrthoDB" id="9799812at2"/>
<organism evidence="5 6">
    <name type="scientific">Thalassospira marina</name>
    <dbReference type="NCBI Taxonomy" id="2048283"/>
    <lineage>
        <taxon>Bacteria</taxon>
        <taxon>Pseudomonadati</taxon>
        <taxon>Pseudomonadota</taxon>
        <taxon>Alphaproteobacteria</taxon>
        <taxon>Rhodospirillales</taxon>
        <taxon>Thalassospiraceae</taxon>
        <taxon>Thalassospira</taxon>
    </lineage>
</organism>
<evidence type="ECO:0000256" key="2">
    <source>
        <dbReference type="ARBA" id="ARBA00023125"/>
    </source>
</evidence>
<dbReference type="Proteomes" id="UP000233597">
    <property type="component" value="Unassembled WGS sequence"/>
</dbReference>
<dbReference type="InterPro" id="IPR036390">
    <property type="entry name" value="WH_DNA-bd_sf"/>
</dbReference>
<dbReference type="Gene3D" id="1.20.120.530">
    <property type="entry name" value="GntR ligand-binding domain-like"/>
    <property type="match status" value="1"/>
</dbReference>
<dbReference type="SUPFAM" id="SSF48008">
    <property type="entry name" value="GntR ligand-binding domain-like"/>
    <property type="match status" value="1"/>
</dbReference>
<dbReference type="GO" id="GO:0003677">
    <property type="term" value="F:DNA binding"/>
    <property type="evidence" value="ECO:0007669"/>
    <property type="project" value="UniProtKB-KW"/>
</dbReference>
<dbReference type="SMART" id="SM00895">
    <property type="entry name" value="FCD"/>
    <property type="match status" value="1"/>
</dbReference>
<evidence type="ECO:0000259" key="4">
    <source>
        <dbReference type="PROSITE" id="PS50949"/>
    </source>
</evidence>
<dbReference type="PANTHER" id="PTHR43537:SF51">
    <property type="entry name" value="HTH-TYPE TRANSCRIPTIONAL REGULATOR LGOR-RELATED"/>
    <property type="match status" value="1"/>
</dbReference>
<feature type="domain" description="HTH gntR-type" evidence="4">
    <location>
        <begin position="83"/>
        <end position="150"/>
    </location>
</feature>
<proteinExistence type="predicted"/>
<dbReference type="Pfam" id="PF00392">
    <property type="entry name" value="GntR"/>
    <property type="match status" value="2"/>
</dbReference>
<name>A0A2N3KES8_9PROT</name>
<dbReference type="PRINTS" id="PR00035">
    <property type="entry name" value="HTHGNTR"/>
</dbReference>
<reference evidence="5 6" key="1">
    <citation type="submission" date="2017-09" db="EMBL/GenBank/DDBJ databases">
        <title>Biodiversity and function of Thalassospira species in the particle-attached aromatic-hydrocarbon-degrading consortia from the surface seawater of the South China Sea.</title>
        <authorList>
            <person name="Dong C."/>
            <person name="Liu R."/>
            <person name="Shao Z."/>
        </authorList>
    </citation>
    <scope>NUCLEOTIDE SEQUENCE [LARGE SCALE GENOMIC DNA]</scope>
    <source>
        <strain evidence="5 6">CSC1P2</strain>
    </source>
</reference>
<dbReference type="AlphaFoldDB" id="A0A2N3KES8"/>
<dbReference type="PROSITE" id="PS50949">
    <property type="entry name" value="HTH_GNTR"/>
    <property type="match status" value="1"/>
</dbReference>
<evidence type="ECO:0000256" key="3">
    <source>
        <dbReference type="ARBA" id="ARBA00023163"/>
    </source>
</evidence>
<protein>
    <submittedName>
        <fullName evidence="5">GntR family transcriptional regulator</fullName>
    </submittedName>
</protein>
<evidence type="ECO:0000313" key="5">
    <source>
        <dbReference type="EMBL" id="PKR49082.1"/>
    </source>
</evidence>
<dbReference type="PANTHER" id="PTHR43537">
    <property type="entry name" value="TRANSCRIPTIONAL REGULATOR, GNTR FAMILY"/>
    <property type="match status" value="1"/>
</dbReference>
<evidence type="ECO:0000256" key="1">
    <source>
        <dbReference type="ARBA" id="ARBA00023015"/>
    </source>
</evidence>
<dbReference type="Gene3D" id="1.10.10.10">
    <property type="entry name" value="Winged helix-like DNA-binding domain superfamily/Winged helix DNA-binding domain"/>
    <property type="match status" value="2"/>
</dbReference>
<dbReference type="Pfam" id="PF07729">
    <property type="entry name" value="FCD"/>
    <property type="match status" value="1"/>
</dbReference>
<keyword evidence="3" id="KW-0804">Transcription</keyword>
<keyword evidence="1" id="KW-0805">Transcription regulation</keyword>
<accession>A0A2N3KES8</accession>
<dbReference type="InterPro" id="IPR011711">
    <property type="entry name" value="GntR_C"/>
</dbReference>
<evidence type="ECO:0000313" key="6">
    <source>
        <dbReference type="Proteomes" id="UP000233597"/>
    </source>
</evidence>
<gene>
    <name evidence="5" type="ORF">COO20_23250</name>
</gene>
<dbReference type="RefSeq" id="WP_101270933.1">
    <property type="nucleotide sequence ID" value="NZ_NWTK01000020.1"/>
</dbReference>
<dbReference type="InterPro" id="IPR036388">
    <property type="entry name" value="WH-like_DNA-bd_sf"/>
</dbReference>
<sequence>MAKTNRTYKETYNACLDYIVSLGEGACLPPEKEMAGKWSISRSTVRAVLDHLSEEKIIHWKGREKTVLRLPSKADYFQASETRPTADLIEPAFMQYIVGGDLAPGTVLRESELAKSFGVSASSVREYLIRFSRFGLIEKKPNRYWVLNGFTREFAMELFDVREMFELRAFDAFAKLPSDHADWGKLAALADEHRYLQEDMDSRYMLFPRLDDRFHRLIIAAFHNRFADDFYDLVALIFHYHYRWNKTGEKDRNADAVVEHLSVIIALQEGDIDGARKHFQDHLQTARRTLLASVAWD</sequence>
<comment type="caution">
    <text evidence="5">The sequence shown here is derived from an EMBL/GenBank/DDBJ whole genome shotgun (WGS) entry which is preliminary data.</text>
</comment>
<dbReference type="EMBL" id="NWTK01000020">
    <property type="protein sequence ID" value="PKR49082.1"/>
    <property type="molecule type" value="Genomic_DNA"/>
</dbReference>
<keyword evidence="2" id="KW-0238">DNA-binding</keyword>
<dbReference type="SMART" id="SM00345">
    <property type="entry name" value="HTH_GNTR"/>
    <property type="match status" value="2"/>
</dbReference>
<dbReference type="InterPro" id="IPR008920">
    <property type="entry name" value="TF_FadR/GntR_C"/>
</dbReference>
<dbReference type="SUPFAM" id="SSF46785">
    <property type="entry name" value="Winged helix' DNA-binding domain"/>
    <property type="match status" value="2"/>
</dbReference>